<evidence type="ECO:0000259" key="5">
    <source>
        <dbReference type="PROSITE" id="PS50932"/>
    </source>
</evidence>
<sequence>MANIKDVAKRANVAPSTVSLVLNNTGYVSQKTREKVEEAMRELDYKPNELARNLSRNKTNIIGIIVPSLNHPFFSTFIRYAERHLYQLGYKTMVCGTANRDRVEHEFLDLLRSQVMDGIIMGAHSLDVEDYKRVNRPLVAIDRYIDEKIPIVSSNHQKGGEMAALKLIDNNCKNVVHIKGASIVKTPAHQYHESFKELLEKNNINVFEVEMDVNCFDSQDFLKVARELFECYPNVDAIFGSDLAMLACLQQAREYGYNIPKQLKLIAYDGTYITSMSEKRLTSIVQPIEQLAIKAATTIVDLIEGKELKSSRIMLDVQLCEGETTL</sequence>
<organism evidence="6 7">
    <name type="scientific">Turicibacter faecis</name>
    <dbReference type="NCBI Taxonomy" id="2963365"/>
    <lineage>
        <taxon>Bacteria</taxon>
        <taxon>Bacillati</taxon>
        <taxon>Bacillota</taxon>
        <taxon>Erysipelotrichia</taxon>
        <taxon>Erysipelotrichales</taxon>
        <taxon>Turicibacteraceae</taxon>
        <taxon>Turicibacter</taxon>
    </lineage>
</organism>
<dbReference type="SUPFAM" id="SSF53822">
    <property type="entry name" value="Periplasmic binding protein-like I"/>
    <property type="match status" value="1"/>
</dbReference>
<keyword evidence="1" id="KW-0678">Repressor</keyword>
<evidence type="ECO:0000256" key="2">
    <source>
        <dbReference type="ARBA" id="ARBA00023015"/>
    </source>
</evidence>
<dbReference type="Gene3D" id="1.10.260.40">
    <property type="entry name" value="lambda repressor-like DNA-binding domains"/>
    <property type="match status" value="1"/>
</dbReference>
<evidence type="ECO:0000256" key="4">
    <source>
        <dbReference type="ARBA" id="ARBA00023163"/>
    </source>
</evidence>
<dbReference type="RefSeq" id="WP_262950363.1">
    <property type="nucleotide sequence ID" value="NZ_AP028127.1"/>
</dbReference>
<dbReference type="SUPFAM" id="SSF47413">
    <property type="entry name" value="lambda repressor-like DNA-binding domains"/>
    <property type="match status" value="1"/>
</dbReference>
<dbReference type="InterPro" id="IPR001761">
    <property type="entry name" value="Peripla_BP/Lac1_sug-bd_dom"/>
</dbReference>
<keyword evidence="4" id="KW-0804">Transcription</keyword>
<feature type="domain" description="HTH lacI-type" evidence="5">
    <location>
        <begin position="2"/>
        <end position="56"/>
    </location>
</feature>
<evidence type="ECO:0000256" key="3">
    <source>
        <dbReference type="ARBA" id="ARBA00023125"/>
    </source>
</evidence>
<keyword evidence="2" id="KW-0805">Transcription regulation</keyword>
<dbReference type="Proteomes" id="UP001432099">
    <property type="component" value="Chromosome"/>
</dbReference>
<keyword evidence="7" id="KW-1185">Reference proteome</keyword>
<dbReference type="Pfam" id="PF00532">
    <property type="entry name" value="Peripla_BP_1"/>
    <property type="match status" value="1"/>
</dbReference>
<keyword evidence="3" id="KW-0238">DNA-binding</keyword>
<dbReference type="PANTHER" id="PTHR30146">
    <property type="entry name" value="LACI-RELATED TRANSCRIPTIONAL REPRESSOR"/>
    <property type="match status" value="1"/>
</dbReference>
<dbReference type="SMART" id="SM00354">
    <property type="entry name" value="HTH_LACI"/>
    <property type="match status" value="1"/>
</dbReference>
<dbReference type="PANTHER" id="PTHR30146:SF95">
    <property type="entry name" value="RIBOSE OPERON REPRESSOR"/>
    <property type="match status" value="1"/>
</dbReference>
<dbReference type="InterPro" id="IPR028082">
    <property type="entry name" value="Peripla_BP_I"/>
</dbReference>
<reference evidence="6" key="1">
    <citation type="journal article" date="2024" name="Int. J. Syst. Evol. Microbiol.">
        <title>Turicibacter faecis sp. nov., isolated from faeces of heart failure mouse model.</title>
        <authorList>
            <person name="Imamura Y."/>
            <person name="Motooka D."/>
            <person name="Nakajima Y."/>
            <person name="Ito S."/>
            <person name="Kitakaze M."/>
            <person name="Iida T."/>
            <person name="Nakamura S."/>
        </authorList>
    </citation>
    <scope>NUCLEOTIDE SEQUENCE</scope>
    <source>
        <strain evidence="6">TC023</strain>
    </source>
</reference>
<dbReference type="CDD" id="cd06291">
    <property type="entry name" value="PBP1_Qymf-like"/>
    <property type="match status" value="1"/>
</dbReference>
<evidence type="ECO:0000313" key="6">
    <source>
        <dbReference type="EMBL" id="BEH90299.1"/>
    </source>
</evidence>
<dbReference type="CDD" id="cd01392">
    <property type="entry name" value="HTH_LacI"/>
    <property type="match status" value="1"/>
</dbReference>
<dbReference type="EMBL" id="AP028127">
    <property type="protein sequence ID" value="BEH90299.1"/>
    <property type="molecule type" value="Genomic_DNA"/>
</dbReference>
<proteinExistence type="predicted"/>
<dbReference type="Pfam" id="PF00356">
    <property type="entry name" value="LacI"/>
    <property type="match status" value="1"/>
</dbReference>
<evidence type="ECO:0000256" key="1">
    <source>
        <dbReference type="ARBA" id="ARBA00022491"/>
    </source>
</evidence>
<gene>
    <name evidence="6" type="ORF">T23_04010</name>
</gene>
<name>A0ABN6Z8Z6_9FIRM</name>
<evidence type="ECO:0000313" key="7">
    <source>
        <dbReference type="Proteomes" id="UP001432099"/>
    </source>
</evidence>
<dbReference type="PROSITE" id="PS50932">
    <property type="entry name" value="HTH_LACI_2"/>
    <property type="match status" value="1"/>
</dbReference>
<protein>
    <submittedName>
        <fullName evidence="6">LacI family transcriptional regulator</fullName>
    </submittedName>
</protein>
<accession>A0ABN6Z8Z6</accession>
<dbReference type="Gene3D" id="3.40.50.2300">
    <property type="match status" value="2"/>
</dbReference>
<dbReference type="InterPro" id="IPR000843">
    <property type="entry name" value="HTH_LacI"/>
</dbReference>
<dbReference type="InterPro" id="IPR010982">
    <property type="entry name" value="Lambda_DNA-bd_dom_sf"/>
</dbReference>